<proteinExistence type="predicted"/>
<keyword evidence="1" id="KW-0378">Hydrolase</keyword>
<evidence type="ECO:0000313" key="2">
    <source>
        <dbReference type="Proteomes" id="UP001269819"/>
    </source>
</evidence>
<dbReference type="InterPro" id="IPR029058">
    <property type="entry name" value="AB_hydrolase_fold"/>
</dbReference>
<protein>
    <submittedName>
        <fullName evidence="1">Alpha/beta hydrolase</fullName>
    </submittedName>
</protein>
<dbReference type="EMBL" id="JAWIIJ010000003">
    <property type="protein sequence ID" value="MDV2078030.1"/>
    <property type="molecule type" value="Genomic_DNA"/>
</dbReference>
<dbReference type="RefSeq" id="WP_316972886.1">
    <property type="nucleotide sequence ID" value="NZ_JAWIIJ010000003.1"/>
</dbReference>
<dbReference type="GO" id="GO:0016787">
    <property type="term" value="F:hydrolase activity"/>
    <property type="evidence" value="ECO:0007669"/>
    <property type="project" value="UniProtKB-KW"/>
</dbReference>
<dbReference type="Proteomes" id="UP001269819">
    <property type="component" value="Unassembled WGS sequence"/>
</dbReference>
<reference evidence="1 2" key="1">
    <citation type="submission" date="2023-10" db="EMBL/GenBank/DDBJ databases">
        <title>Characteristics and mechanism of a salt-tolerant marine origin heterotrophic nitrifying- aerobic denitrifying bacteria Marinobacter xestospongiae HN1.</title>
        <authorList>
            <person name="Qi R."/>
        </authorList>
    </citation>
    <scope>NUCLEOTIDE SEQUENCE [LARGE SCALE GENOMIC DNA]</scope>
    <source>
        <strain evidence="1 2">HN1</strain>
    </source>
</reference>
<name>A0ABU3VUS9_9GAMM</name>
<keyword evidence="2" id="KW-1185">Reference proteome</keyword>
<gene>
    <name evidence="1" type="ORF">RYS15_05015</name>
</gene>
<organism evidence="1 2">
    <name type="scientific">Marinobacter xestospongiae</name>
    <dbReference type="NCBI Taxonomy" id="994319"/>
    <lineage>
        <taxon>Bacteria</taxon>
        <taxon>Pseudomonadati</taxon>
        <taxon>Pseudomonadota</taxon>
        <taxon>Gammaproteobacteria</taxon>
        <taxon>Pseudomonadales</taxon>
        <taxon>Marinobacteraceae</taxon>
        <taxon>Marinobacter</taxon>
    </lineage>
</organism>
<sequence>MKVLLLPGMDGTGQLFEPLLRAWPGDLAPTVVSLNHLSADGYREQVAQLCGQLSAAPVVIVAESYSGPIAYALCRELGRRVVGVVFLASFVSRPCGVVRLARRLPAASLRLDWLPDRLLNGIGFGGLGTAASMASVRLAVQDVAPAVLKQRLSNMAVLTEPSERLSTPAVYIRPTRDYLVSQAAVDTVARVFPALRVIPLEGGHFIAQGQPDACARIILQFVRQGSPSSDHTGY</sequence>
<dbReference type="Gene3D" id="3.40.50.1820">
    <property type="entry name" value="alpha/beta hydrolase"/>
    <property type="match status" value="1"/>
</dbReference>
<dbReference type="SUPFAM" id="SSF53474">
    <property type="entry name" value="alpha/beta-Hydrolases"/>
    <property type="match status" value="1"/>
</dbReference>
<evidence type="ECO:0000313" key="1">
    <source>
        <dbReference type="EMBL" id="MDV2078030.1"/>
    </source>
</evidence>
<accession>A0ABU3VUS9</accession>
<comment type="caution">
    <text evidence="1">The sequence shown here is derived from an EMBL/GenBank/DDBJ whole genome shotgun (WGS) entry which is preliminary data.</text>
</comment>